<dbReference type="Pfam" id="PF13561">
    <property type="entry name" value="adh_short_C2"/>
    <property type="match status" value="1"/>
</dbReference>
<gene>
    <name evidence="3" type="ORF">METZ01_LOCUS15225</name>
</gene>
<dbReference type="InterPro" id="IPR051122">
    <property type="entry name" value="SDR_DHRS6-like"/>
</dbReference>
<dbReference type="SUPFAM" id="SSF51735">
    <property type="entry name" value="NAD(P)-binding Rossmann-fold domains"/>
    <property type="match status" value="1"/>
</dbReference>
<dbReference type="GO" id="GO:0016491">
    <property type="term" value="F:oxidoreductase activity"/>
    <property type="evidence" value="ECO:0007669"/>
    <property type="project" value="UniProtKB-KW"/>
</dbReference>
<evidence type="ECO:0000313" key="3">
    <source>
        <dbReference type="EMBL" id="SUZ62371.1"/>
    </source>
</evidence>
<dbReference type="AlphaFoldDB" id="A0A381P609"/>
<reference evidence="3" key="1">
    <citation type="submission" date="2018-05" db="EMBL/GenBank/DDBJ databases">
        <authorList>
            <person name="Lanie J.A."/>
            <person name="Ng W.-L."/>
            <person name="Kazmierczak K.M."/>
            <person name="Andrzejewski T.M."/>
            <person name="Davidsen T.M."/>
            <person name="Wayne K.J."/>
            <person name="Tettelin H."/>
            <person name="Glass J.I."/>
            <person name="Rusch D."/>
            <person name="Podicherti R."/>
            <person name="Tsui H.-C.T."/>
            <person name="Winkler M.E."/>
        </authorList>
    </citation>
    <scope>NUCLEOTIDE SEQUENCE</scope>
</reference>
<dbReference type="InterPro" id="IPR002347">
    <property type="entry name" value="SDR_fam"/>
</dbReference>
<evidence type="ECO:0008006" key="4">
    <source>
        <dbReference type="Google" id="ProtNLM"/>
    </source>
</evidence>
<proteinExistence type="inferred from homology"/>
<dbReference type="EMBL" id="UINC01000865">
    <property type="protein sequence ID" value="SUZ62371.1"/>
    <property type="molecule type" value="Genomic_DNA"/>
</dbReference>
<protein>
    <recommendedName>
        <fullName evidence="4">Short-chain dehydrogenase/reductase SDR</fullName>
    </recommendedName>
</protein>
<evidence type="ECO:0000256" key="1">
    <source>
        <dbReference type="ARBA" id="ARBA00006484"/>
    </source>
</evidence>
<dbReference type="Gene3D" id="3.40.50.720">
    <property type="entry name" value="NAD(P)-binding Rossmann-like Domain"/>
    <property type="match status" value="1"/>
</dbReference>
<accession>A0A381P609</accession>
<dbReference type="PANTHER" id="PTHR43477:SF1">
    <property type="entry name" value="DIHYDROANTICAPSIN 7-DEHYDROGENASE"/>
    <property type="match status" value="1"/>
</dbReference>
<evidence type="ECO:0000256" key="2">
    <source>
        <dbReference type="ARBA" id="ARBA00023002"/>
    </source>
</evidence>
<comment type="similarity">
    <text evidence="1">Belongs to the short-chain dehydrogenases/reductases (SDR) family.</text>
</comment>
<name>A0A381P609_9ZZZZ</name>
<keyword evidence="2" id="KW-0560">Oxidoreductase</keyword>
<dbReference type="PANTHER" id="PTHR43477">
    <property type="entry name" value="DIHYDROANTICAPSIN 7-DEHYDROGENASE"/>
    <property type="match status" value="1"/>
</dbReference>
<dbReference type="InterPro" id="IPR036291">
    <property type="entry name" value="NAD(P)-bd_dom_sf"/>
</dbReference>
<sequence>MDLEGKSAIVLGGTSGIGLSTVQQLERAGATVVAGSRSSTNIEQAASSTGASVTYREIDVLDRSALSVLFEGSAPFDILVNSATGGERASGPFLDMDLDGFQGSFRKLWGYVNSVRLAAEHMSDDGAIVLVSGFPARKSNPGSSAISTVGNAVEGFVRAIAPEIAPRRINVVAPGLIDTPMFPMQGDGRDRFFEKATENTLIPRAGTADEVASAILFLLQNDYMTGSTIDVEGGALLP</sequence>
<organism evidence="3">
    <name type="scientific">marine metagenome</name>
    <dbReference type="NCBI Taxonomy" id="408172"/>
    <lineage>
        <taxon>unclassified sequences</taxon>
        <taxon>metagenomes</taxon>
        <taxon>ecological metagenomes</taxon>
    </lineage>
</organism>
<dbReference type="PRINTS" id="PR00081">
    <property type="entry name" value="GDHRDH"/>
</dbReference>